<dbReference type="PANTHER" id="PTHR37984:SF15">
    <property type="entry name" value="INTEGRASE CATALYTIC DOMAIN-CONTAINING PROTEIN"/>
    <property type="match status" value="1"/>
</dbReference>
<sequence length="344" mass="38448">MQNVELDLLIYLGAKVSIIRESTFKEHFSSQQLDSPNQRLVCYNNVEIEVLGVVKLSVQYHEQSVEIFSFYVALHETSLSGIDLLSRLGFQVSHDRVPVQSVELASRFPEAFRDFGKVIEYNHRPNMDTTVKPVSQKLRCLPLEEIDFIEKIDSSSWISNLVVARPPPPSGETRLSVDLREVEKAIVPDKYPLPSQEELMTEFCGSIIFSELDLPKTLSSINKVLSLLNEHHLSLNTGKCVFSATKVDFFGYSVSAVGVRPLESNVKAILDLPETKNTKELASFLGTIAKDTLRLIRDIENGTLDDVIRIHEDLCTVVLTTVSAYRVVCVALVYYGAGLVVSKG</sequence>
<dbReference type="Proteomes" id="UP000225706">
    <property type="component" value="Unassembled WGS sequence"/>
</dbReference>
<dbReference type="InterPro" id="IPR043128">
    <property type="entry name" value="Rev_trsase/Diguanyl_cyclase"/>
</dbReference>
<dbReference type="SUPFAM" id="SSF56672">
    <property type="entry name" value="DNA/RNA polymerases"/>
    <property type="match status" value="1"/>
</dbReference>
<protein>
    <submittedName>
        <fullName evidence="1">Transposon Tf2-11 polyprotein</fullName>
    </submittedName>
</protein>
<gene>
    <name evidence="1" type="primary">Tf2-11</name>
    <name evidence="1" type="ORF">AWC38_SpisGene14410</name>
</gene>
<dbReference type="EMBL" id="LSMT01000290">
    <property type="protein sequence ID" value="PFX21139.1"/>
    <property type="molecule type" value="Genomic_DNA"/>
</dbReference>
<dbReference type="Gene3D" id="3.30.70.270">
    <property type="match status" value="2"/>
</dbReference>
<dbReference type="Gene3D" id="3.10.10.10">
    <property type="entry name" value="HIV Type 1 Reverse Transcriptase, subunit A, domain 1"/>
    <property type="match status" value="1"/>
</dbReference>
<dbReference type="PANTHER" id="PTHR37984">
    <property type="entry name" value="PROTEIN CBG26694"/>
    <property type="match status" value="1"/>
</dbReference>
<dbReference type="InterPro" id="IPR050951">
    <property type="entry name" value="Retrovirus_Pol_polyprotein"/>
</dbReference>
<keyword evidence="2" id="KW-1185">Reference proteome</keyword>
<evidence type="ECO:0000313" key="1">
    <source>
        <dbReference type="EMBL" id="PFX21139.1"/>
    </source>
</evidence>
<evidence type="ECO:0000313" key="2">
    <source>
        <dbReference type="Proteomes" id="UP000225706"/>
    </source>
</evidence>
<proteinExistence type="predicted"/>
<accession>A0A2B4RWD7</accession>
<dbReference type="InterPro" id="IPR043502">
    <property type="entry name" value="DNA/RNA_pol_sf"/>
</dbReference>
<reference evidence="2" key="1">
    <citation type="journal article" date="2017" name="bioRxiv">
        <title>Comparative analysis of the genomes of Stylophora pistillata and Acropora digitifera provides evidence for extensive differences between species of corals.</title>
        <authorList>
            <person name="Voolstra C.R."/>
            <person name="Li Y."/>
            <person name="Liew Y.J."/>
            <person name="Baumgarten S."/>
            <person name="Zoccola D."/>
            <person name="Flot J.-F."/>
            <person name="Tambutte S."/>
            <person name="Allemand D."/>
            <person name="Aranda M."/>
        </authorList>
    </citation>
    <scope>NUCLEOTIDE SEQUENCE [LARGE SCALE GENOMIC DNA]</scope>
</reference>
<dbReference type="AlphaFoldDB" id="A0A2B4RWD7"/>
<name>A0A2B4RWD7_STYPI</name>
<organism evidence="1 2">
    <name type="scientific">Stylophora pistillata</name>
    <name type="common">Smooth cauliflower coral</name>
    <dbReference type="NCBI Taxonomy" id="50429"/>
    <lineage>
        <taxon>Eukaryota</taxon>
        <taxon>Metazoa</taxon>
        <taxon>Cnidaria</taxon>
        <taxon>Anthozoa</taxon>
        <taxon>Hexacorallia</taxon>
        <taxon>Scleractinia</taxon>
        <taxon>Astrocoeniina</taxon>
        <taxon>Pocilloporidae</taxon>
        <taxon>Stylophora</taxon>
    </lineage>
</organism>
<comment type="caution">
    <text evidence="1">The sequence shown here is derived from an EMBL/GenBank/DDBJ whole genome shotgun (WGS) entry which is preliminary data.</text>
</comment>